<evidence type="ECO:0000256" key="3">
    <source>
        <dbReference type="ARBA" id="ARBA00022833"/>
    </source>
</evidence>
<dbReference type="InterPro" id="IPR000962">
    <property type="entry name" value="Znf_DskA_TraR"/>
</dbReference>
<feature type="domain" description="Zinc finger DksA/TraR C4-type" evidence="6">
    <location>
        <begin position="106"/>
        <end position="133"/>
    </location>
</feature>
<keyword evidence="1" id="KW-0479">Metal-binding</keyword>
<accession>A0A3L8P4Z9</accession>
<evidence type="ECO:0000256" key="2">
    <source>
        <dbReference type="ARBA" id="ARBA00022771"/>
    </source>
</evidence>
<protein>
    <submittedName>
        <fullName evidence="7">TraR/DksA family transcriptional regulator</fullName>
    </submittedName>
</protein>
<dbReference type="AlphaFoldDB" id="A0A3L8P4Z9"/>
<evidence type="ECO:0000313" key="8">
    <source>
        <dbReference type="Proteomes" id="UP000281708"/>
    </source>
</evidence>
<organism evidence="7 8">
    <name type="scientific">Nocardioides mangrovicus</name>
    <dbReference type="NCBI Taxonomy" id="2478913"/>
    <lineage>
        <taxon>Bacteria</taxon>
        <taxon>Bacillati</taxon>
        <taxon>Actinomycetota</taxon>
        <taxon>Actinomycetes</taxon>
        <taxon>Propionibacteriales</taxon>
        <taxon>Nocardioidaceae</taxon>
        <taxon>Nocardioides</taxon>
    </lineage>
</organism>
<dbReference type="InterPro" id="IPR020458">
    <property type="entry name" value="Znf_DskA_TraR_CS"/>
</dbReference>
<dbReference type="OrthoDB" id="1121111at2"/>
<dbReference type="EMBL" id="RDBE01000001">
    <property type="protein sequence ID" value="RLV50440.1"/>
    <property type="molecule type" value="Genomic_DNA"/>
</dbReference>
<keyword evidence="8" id="KW-1185">Reference proteome</keyword>
<proteinExistence type="predicted"/>
<dbReference type="Pfam" id="PF01258">
    <property type="entry name" value="zf-dskA_traR"/>
    <property type="match status" value="1"/>
</dbReference>
<gene>
    <name evidence="7" type="ORF">D9V37_00115</name>
</gene>
<reference evidence="7 8" key="1">
    <citation type="submission" date="2018-10" db="EMBL/GenBank/DDBJ databases">
        <title>Marmoricola sp. 4Q3S-7 whole genome shotgun sequence.</title>
        <authorList>
            <person name="Li F."/>
        </authorList>
    </citation>
    <scope>NUCLEOTIDE SEQUENCE [LARGE SCALE GENOMIC DNA]</scope>
    <source>
        <strain evidence="7 8">4Q3S-7</strain>
    </source>
</reference>
<feature type="region of interest" description="Disordered" evidence="5">
    <location>
        <begin position="55"/>
        <end position="74"/>
    </location>
</feature>
<feature type="zinc finger region" description="dksA C4-type" evidence="4">
    <location>
        <begin position="108"/>
        <end position="132"/>
    </location>
</feature>
<comment type="caution">
    <text evidence="7">The sequence shown here is derived from an EMBL/GenBank/DDBJ whole genome shotgun (WGS) entry which is preliminary data.</text>
</comment>
<dbReference type="GO" id="GO:0008270">
    <property type="term" value="F:zinc ion binding"/>
    <property type="evidence" value="ECO:0007669"/>
    <property type="project" value="UniProtKB-KW"/>
</dbReference>
<evidence type="ECO:0000313" key="7">
    <source>
        <dbReference type="EMBL" id="RLV50440.1"/>
    </source>
</evidence>
<dbReference type="PROSITE" id="PS51128">
    <property type="entry name" value="ZF_DKSA_2"/>
    <property type="match status" value="1"/>
</dbReference>
<sequence length="134" mass="14141">MGSAVSTCRVTCARSARTTTSASSTVVPEPADHLAERLAEQRRRIADLERSLAAVHAASESSNADDEHDPEGATIAFERQQLVALLETARRTAAALEAAATRTGPVLCERCGRPIDPARLEVRPQATTCVGCAS</sequence>
<keyword evidence="3" id="KW-0862">Zinc</keyword>
<dbReference type="SUPFAM" id="SSF57716">
    <property type="entry name" value="Glucocorticoid receptor-like (DNA-binding domain)"/>
    <property type="match status" value="1"/>
</dbReference>
<dbReference type="Proteomes" id="UP000281708">
    <property type="component" value="Unassembled WGS sequence"/>
</dbReference>
<dbReference type="Gene3D" id="1.20.120.910">
    <property type="entry name" value="DksA, coiled-coil domain"/>
    <property type="match status" value="1"/>
</dbReference>
<evidence type="ECO:0000256" key="1">
    <source>
        <dbReference type="ARBA" id="ARBA00022723"/>
    </source>
</evidence>
<evidence type="ECO:0000259" key="6">
    <source>
        <dbReference type="Pfam" id="PF01258"/>
    </source>
</evidence>
<keyword evidence="2" id="KW-0863">Zinc-finger</keyword>
<evidence type="ECO:0000256" key="4">
    <source>
        <dbReference type="PROSITE-ProRule" id="PRU00510"/>
    </source>
</evidence>
<dbReference type="PROSITE" id="PS01102">
    <property type="entry name" value="ZF_DKSA_1"/>
    <property type="match status" value="1"/>
</dbReference>
<name>A0A3L8P4Z9_9ACTN</name>
<evidence type="ECO:0000256" key="5">
    <source>
        <dbReference type="SAM" id="MobiDB-lite"/>
    </source>
</evidence>